<evidence type="ECO:0000256" key="6">
    <source>
        <dbReference type="SAM" id="Phobius"/>
    </source>
</evidence>
<dbReference type="PANTHER" id="PTHR10057">
    <property type="entry name" value="PERIPHERAL-TYPE BENZODIAZEPINE RECEPTOR"/>
    <property type="match status" value="1"/>
</dbReference>
<dbReference type="RefSeq" id="WP_345520480.1">
    <property type="nucleotide sequence ID" value="NZ_BAABKM010000002.1"/>
</dbReference>
<dbReference type="PIRSF" id="PIRSF005859">
    <property type="entry name" value="PBR"/>
    <property type="match status" value="1"/>
</dbReference>
<dbReference type="PANTHER" id="PTHR10057:SF0">
    <property type="entry name" value="TRANSLOCATOR PROTEIN"/>
    <property type="match status" value="1"/>
</dbReference>
<organism evidence="7 8">
    <name type="scientific">Nocardioides conyzicola</name>
    <dbReference type="NCBI Taxonomy" id="1651781"/>
    <lineage>
        <taxon>Bacteria</taxon>
        <taxon>Bacillati</taxon>
        <taxon>Actinomycetota</taxon>
        <taxon>Actinomycetes</taxon>
        <taxon>Propionibacteriales</taxon>
        <taxon>Nocardioidaceae</taxon>
        <taxon>Nocardioides</taxon>
    </lineage>
</organism>
<feature type="transmembrane region" description="Helical" evidence="6">
    <location>
        <begin position="72"/>
        <end position="92"/>
    </location>
</feature>
<dbReference type="Gene3D" id="1.20.1260.100">
    <property type="entry name" value="TspO/MBR protein"/>
    <property type="match status" value="1"/>
</dbReference>
<accession>A0ABP8X2E4</accession>
<evidence type="ECO:0000313" key="8">
    <source>
        <dbReference type="Proteomes" id="UP001499974"/>
    </source>
</evidence>
<evidence type="ECO:0000256" key="1">
    <source>
        <dbReference type="ARBA" id="ARBA00004141"/>
    </source>
</evidence>
<keyword evidence="3 6" id="KW-0812">Transmembrane</keyword>
<gene>
    <name evidence="7" type="ORF">GCM10023349_13530</name>
</gene>
<evidence type="ECO:0000256" key="2">
    <source>
        <dbReference type="ARBA" id="ARBA00007524"/>
    </source>
</evidence>
<reference evidence="8" key="1">
    <citation type="journal article" date="2019" name="Int. J. Syst. Evol. Microbiol.">
        <title>The Global Catalogue of Microorganisms (GCM) 10K type strain sequencing project: providing services to taxonomists for standard genome sequencing and annotation.</title>
        <authorList>
            <consortium name="The Broad Institute Genomics Platform"/>
            <consortium name="The Broad Institute Genome Sequencing Center for Infectious Disease"/>
            <person name="Wu L."/>
            <person name="Ma J."/>
        </authorList>
    </citation>
    <scope>NUCLEOTIDE SEQUENCE [LARGE SCALE GENOMIC DNA]</scope>
    <source>
        <strain evidence="8">JCM 18531</strain>
    </source>
</reference>
<feature type="transmembrane region" description="Helical" evidence="6">
    <location>
        <begin position="98"/>
        <end position="115"/>
    </location>
</feature>
<evidence type="ECO:0000256" key="3">
    <source>
        <dbReference type="ARBA" id="ARBA00022692"/>
    </source>
</evidence>
<keyword evidence="5 6" id="KW-0472">Membrane</keyword>
<comment type="subcellular location">
    <subcellularLocation>
        <location evidence="1">Membrane</location>
        <topology evidence="1">Multi-pass membrane protein</topology>
    </subcellularLocation>
</comment>
<feature type="transmembrane region" description="Helical" evidence="6">
    <location>
        <begin position="42"/>
        <end position="60"/>
    </location>
</feature>
<sequence>MRARLVAAGITAAAAGIGFLGTKPDSAWYRSLDKPAWQPPAVAFPLVWTPLYGLIGWGTGRALDKAGPDGGRMLALTTADLALNAGWCWAFFVRQSPATGLGVIVALDVVNVALVREAAKHDLTAALALKPYAVWSGFATALNASIWWRNRVGHSAISGPHP</sequence>
<dbReference type="Pfam" id="PF03073">
    <property type="entry name" value="TspO_MBR"/>
    <property type="match status" value="1"/>
</dbReference>
<dbReference type="EMBL" id="BAABKM010000002">
    <property type="protein sequence ID" value="GAA4698650.1"/>
    <property type="molecule type" value="Genomic_DNA"/>
</dbReference>
<evidence type="ECO:0000313" key="7">
    <source>
        <dbReference type="EMBL" id="GAA4698650.1"/>
    </source>
</evidence>
<proteinExistence type="inferred from homology"/>
<keyword evidence="4 6" id="KW-1133">Transmembrane helix</keyword>
<dbReference type="InterPro" id="IPR004307">
    <property type="entry name" value="TspO_MBR"/>
</dbReference>
<comment type="caution">
    <text evidence="7">The sequence shown here is derived from an EMBL/GenBank/DDBJ whole genome shotgun (WGS) entry which is preliminary data.</text>
</comment>
<evidence type="ECO:0000256" key="4">
    <source>
        <dbReference type="ARBA" id="ARBA00022989"/>
    </source>
</evidence>
<protein>
    <submittedName>
        <fullName evidence="7">Tryptophan-rich sensory protein</fullName>
    </submittedName>
</protein>
<dbReference type="CDD" id="cd15904">
    <property type="entry name" value="TSPO_MBR"/>
    <property type="match status" value="1"/>
</dbReference>
<keyword evidence="8" id="KW-1185">Reference proteome</keyword>
<dbReference type="InterPro" id="IPR038330">
    <property type="entry name" value="TspO/MBR-related_sf"/>
</dbReference>
<comment type="similarity">
    <text evidence="2">Belongs to the TspO/BZRP family.</text>
</comment>
<name>A0ABP8X2E4_9ACTN</name>
<evidence type="ECO:0000256" key="5">
    <source>
        <dbReference type="ARBA" id="ARBA00023136"/>
    </source>
</evidence>
<dbReference type="Proteomes" id="UP001499974">
    <property type="component" value="Unassembled WGS sequence"/>
</dbReference>